<proteinExistence type="predicted"/>
<evidence type="ECO:0000313" key="8">
    <source>
        <dbReference type="EMBL" id="VHY18405.1"/>
    </source>
</evidence>
<organism evidence="2">
    <name type="scientific">Clostridioides difficile</name>
    <name type="common">Peptoclostridium difficile</name>
    <dbReference type="NCBI Taxonomy" id="1496"/>
    <lineage>
        <taxon>Bacteria</taxon>
        <taxon>Bacillati</taxon>
        <taxon>Bacillota</taxon>
        <taxon>Clostridia</taxon>
        <taxon>Peptostreptococcales</taxon>
        <taxon>Peptostreptococcaceae</taxon>
        <taxon>Clostridioides</taxon>
    </lineage>
</organism>
<gene>
    <name evidence="3" type="primary">walJ</name>
    <name evidence="4" type="ORF">BN1095_1300131</name>
    <name evidence="2" type="ORF">BN1096_790085</name>
    <name evidence="3" type="ORF">BN1097_790085</name>
    <name evidence="5" type="ORF">KRM00_000545</name>
    <name evidence="8" type="ORF">SAMEA1402366_03259</name>
    <name evidence="7" type="ORF">SAMEA1402399_02882</name>
    <name evidence="6" type="ORF">SAMEA3375112_02636</name>
</gene>
<dbReference type="PANTHER" id="PTHR47619">
    <property type="entry name" value="METALLO-HYDROLASE YYCJ-RELATED"/>
    <property type="match status" value="1"/>
</dbReference>
<dbReference type="Pfam" id="PF12706">
    <property type="entry name" value="Lactamase_B_2"/>
    <property type="match status" value="1"/>
</dbReference>
<reference evidence="5" key="2">
    <citation type="journal article" date="2018" name="Genome Biol.">
        <title>SKESA: strategic k-mer extension for scrupulous assemblies.</title>
        <authorList>
            <person name="Souvorov A."/>
            <person name="Agarwala R."/>
            <person name="Lipman D.J."/>
        </authorList>
    </citation>
    <scope>NUCLEOTIDE SEQUENCE</scope>
    <source>
        <strain evidence="5">HN1000</strain>
    </source>
</reference>
<evidence type="ECO:0000313" key="10">
    <source>
        <dbReference type="Proteomes" id="UP000372533"/>
    </source>
</evidence>
<dbReference type="PANTHER" id="PTHR47619:SF1">
    <property type="entry name" value="EXODEOXYRIBONUCLEASE WALJ"/>
    <property type="match status" value="1"/>
</dbReference>
<evidence type="ECO:0000313" key="2">
    <source>
        <dbReference type="EMBL" id="CDS90185.1"/>
    </source>
</evidence>
<dbReference type="EMBL" id="LK932419">
    <property type="protein sequence ID" value="CDS90388.1"/>
    <property type="molecule type" value="Genomic_DNA"/>
</dbReference>
<dbReference type="SMART" id="SM00849">
    <property type="entry name" value="Lactamase_B"/>
    <property type="match status" value="1"/>
</dbReference>
<keyword evidence="2" id="KW-0378">Hydrolase</keyword>
<dbReference type="InterPro" id="IPR052533">
    <property type="entry name" value="WalJ/YycJ-like"/>
</dbReference>
<dbReference type="AlphaFoldDB" id="A0A031WFV5"/>
<dbReference type="Proteomes" id="UP000878956">
    <property type="component" value="Unassembled WGS sequence"/>
</dbReference>
<feature type="domain" description="Metallo-beta-lactamase" evidence="1">
    <location>
        <begin position="12"/>
        <end position="193"/>
    </location>
</feature>
<dbReference type="PATRIC" id="fig|1496.1373.peg.3306"/>
<sequence>MLKYCSVGSGSSGNCHYIGYKNTNILVDAGLSGKRITTGLKDIGVDADKLKGIFITHEHVDHIKGAGILSRKFDIPVFANIKTWCSMKDKLGDIKDKNMKVFENDKTYSLGDIIVRPFSIEHDASDPVGYNFYTESDEKMSIATDIGCITQNIKKHLYKSKLVVLESNYDPNMLMMGSYTYALKKRVMSSTGHLSNEDAANFCVELINEGTESILLAHLSKENNFPELAYETSKGVLASNDIVVGQDVKLDVLSRNDVSNVYEMK</sequence>
<evidence type="ECO:0000259" key="1">
    <source>
        <dbReference type="SMART" id="SM00849"/>
    </source>
</evidence>
<name>A0A031WFV5_CLODI</name>
<protein>
    <submittedName>
        <fullName evidence="5">MBL fold metallo-hydrolase</fullName>
    </submittedName>
    <submittedName>
        <fullName evidence="2 7">Metallo-beta-lactamase-like hydrolase</fullName>
        <ecNumber evidence="2 7">3.-.-.-</ecNumber>
    </submittedName>
    <submittedName>
        <fullName evidence="3">Putative hydrolase</fullName>
    </submittedName>
    <submittedName>
        <fullName evidence="6">Ribonuclease Z</fullName>
    </submittedName>
</protein>
<evidence type="ECO:0000313" key="11">
    <source>
        <dbReference type="Proteomes" id="UP000411588"/>
    </source>
</evidence>
<evidence type="ECO:0000313" key="3">
    <source>
        <dbReference type="EMBL" id="CDS90388.1"/>
    </source>
</evidence>
<dbReference type="EMBL" id="LK932773">
    <property type="protein sequence ID" value="CDS93294.1"/>
    <property type="molecule type" value="Genomic_DNA"/>
</dbReference>
<reference evidence="2" key="1">
    <citation type="submission" date="2014-07" db="EMBL/GenBank/DDBJ databases">
        <authorList>
            <person name="Monot Marc"/>
        </authorList>
    </citation>
    <scope>NUCLEOTIDE SEQUENCE</scope>
    <source>
        <strain evidence="4">7032989</strain>
        <strain evidence="3">7032994</strain>
    </source>
</reference>
<dbReference type="Proteomes" id="UP000372533">
    <property type="component" value="Unassembled WGS sequence"/>
</dbReference>
<dbReference type="SUPFAM" id="SSF56281">
    <property type="entry name" value="Metallo-hydrolase/oxidoreductase"/>
    <property type="match status" value="1"/>
</dbReference>
<reference evidence="8 10" key="3">
    <citation type="submission" date="2019-04" db="EMBL/GenBank/DDBJ databases">
        <authorList>
            <consortium name="Pathogen Informatics"/>
        </authorList>
    </citation>
    <scope>NUCLEOTIDE SEQUENCE [LARGE SCALE GENOMIC DNA]</scope>
    <source>
        <strain evidence="7">Clo34</strain>
        <strain evidence="11">clo34</strain>
        <strain evidence="10">tl291</strain>
        <strain evidence="8">Tl291</strain>
        <strain evidence="6 9">VRECD0157</strain>
    </source>
</reference>
<dbReference type="EMBL" id="CAADAN010000011">
    <property type="protein sequence ID" value="VFD33995.1"/>
    <property type="molecule type" value="Genomic_DNA"/>
</dbReference>
<dbReference type="EMBL" id="FUPS01000009">
    <property type="protein sequence ID" value="SJS67761.1"/>
    <property type="molecule type" value="Genomic_DNA"/>
</dbReference>
<evidence type="ECO:0000313" key="7">
    <source>
        <dbReference type="EMBL" id="VFD33995.1"/>
    </source>
</evidence>
<dbReference type="Gene3D" id="3.60.15.10">
    <property type="entry name" value="Ribonuclease Z/Hydroxyacylglutathione hydrolase-like"/>
    <property type="match status" value="1"/>
</dbReference>
<dbReference type="InterPro" id="IPR001279">
    <property type="entry name" value="Metallo-B-lactamas"/>
</dbReference>
<dbReference type="EMBL" id="LK932534">
    <property type="protein sequence ID" value="CDS90185.1"/>
    <property type="molecule type" value="Genomic_DNA"/>
</dbReference>
<evidence type="ECO:0000313" key="4">
    <source>
        <dbReference type="EMBL" id="CDS93294.1"/>
    </source>
</evidence>
<reference evidence="5" key="4">
    <citation type="submission" date="2021-06" db="EMBL/GenBank/DDBJ databases">
        <authorList>
            <consortium name="NCBI Pathogen Detection Project"/>
        </authorList>
    </citation>
    <scope>NUCLEOTIDE SEQUENCE</scope>
    <source>
        <strain evidence="5">HN1000</strain>
    </source>
</reference>
<dbReference type="Proteomes" id="UP000189137">
    <property type="component" value="Unassembled WGS sequence"/>
</dbReference>
<dbReference type="GO" id="GO:0016787">
    <property type="term" value="F:hydrolase activity"/>
    <property type="evidence" value="ECO:0007669"/>
    <property type="project" value="UniProtKB-KW"/>
</dbReference>
<dbReference type="Proteomes" id="UP000411588">
    <property type="component" value="Unassembled WGS sequence"/>
</dbReference>
<dbReference type="EMBL" id="CAAJVP010000020">
    <property type="protein sequence ID" value="VHY18405.1"/>
    <property type="molecule type" value="Genomic_DNA"/>
</dbReference>
<accession>A0A031WFV5</accession>
<evidence type="ECO:0000313" key="6">
    <source>
        <dbReference type="EMBL" id="SJS67761.1"/>
    </source>
</evidence>
<dbReference type="GeneID" id="66356118"/>
<dbReference type="EC" id="3.-.-.-" evidence="2 7"/>
<dbReference type="KEGG" id="pdf:CD630DERM_36510"/>
<dbReference type="OMA" id="LVLECNH"/>
<dbReference type="RefSeq" id="WP_003435698.1">
    <property type="nucleotide sequence ID" value="NZ_AP031492.1"/>
</dbReference>
<dbReference type="EMBL" id="DAEPXK010000004">
    <property type="protein sequence ID" value="HBH1541092.1"/>
    <property type="molecule type" value="Genomic_DNA"/>
</dbReference>
<dbReference type="InterPro" id="IPR036866">
    <property type="entry name" value="RibonucZ/Hydroxyglut_hydro"/>
</dbReference>
<evidence type="ECO:0000313" key="5">
    <source>
        <dbReference type="EMBL" id="HBH1541092.1"/>
    </source>
</evidence>
<evidence type="ECO:0000313" key="9">
    <source>
        <dbReference type="Proteomes" id="UP000189137"/>
    </source>
</evidence>